<name>A0A853A7G4_9ACTN</name>
<gene>
    <name evidence="9" type="ORF">FHU37_003431</name>
</gene>
<evidence type="ECO:0000256" key="2">
    <source>
        <dbReference type="ARBA" id="ARBA00022475"/>
    </source>
</evidence>
<dbReference type="NCBIfam" id="TIGR03954">
    <property type="entry name" value="integ_memb_HG"/>
    <property type="match status" value="1"/>
</dbReference>
<feature type="domain" description="DUF3817" evidence="8">
    <location>
        <begin position="30"/>
        <end position="115"/>
    </location>
</feature>
<dbReference type="AlphaFoldDB" id="A0A853A7G4"/>
<proteinExistence type="predicted"/>
<keyword evidence="2" id="KW-1003">Cell membrane</keyword>
<evidence type="ECO:0000256" key="1">
    <source>
        <dbReference type="ARBA" id="ARBA00004651"/>
    </source>
</evidence>
<sequence>MSTAQSTTPATPATGDAGGPDSPRALGTLDRLRWVSLPEGISFLVLLVCSVLRRTIEWDLGVTVMGPIHGALFVLYVLFWLDAWSKRKWTVGRAALLFVLSVLPTGGLFAERSLAKEKRQALERAAAPAA</sequence>
<feature type="transmembrane region" description="Helical" evidence="7">
    <location>
        <begin position="60"/>
        <end position="79"/>
    </location>
</feature>
<evidence type="ECO:0000256" key="4">
    <source>
        <dbReference type="ARBA" id="ARBA00022989"/>
    </source>
</evidence>
<dbReference type="Proteomes" id="UP000567795">
    <property type="component" value="Unassembled WGS sequence"/>
</dbReference>
<evidence type="ECO:0000313" key="9">
    <source>
        <dbReference type="EMBL" id="NYI06488.1"/>
    </source>
</evidence>
<keyword evidence="10" id="KW-1185">Reference proteome</keyword>
<dbReference type="EMBL" id="JACBZD010000001">
    <property type="protein sequence ID" value="NYI06488.1"/>
    <property type="molecule type" value="Genomic_DNA"/>
</dbReference>
<dbReference type="PANTHER" id="PTHR40077:SF1">
    <property type="entry name" value="MEMBRANE PROTEIN"/>
    <property type="match status" value="1"/>
</dbReference>
<comment type="caution">
    <text evidence="9">The sequence shown here is derived from an EMBL/GenBank/DDBJ whole genome shotgun (WGS) entry which is preliminary data.</text>
</comment>
<evidence type="ECO:0000256" key="3">
    <source>
        <dbReference type="ARBA" id="ARBA00022692"/>
    </source>
</evidence>
<evidence type="ECO:0000313" key="10">
    <source>
        <dbReference type="Proteomes" id="UP000567795"/>
    </source>
</evidence>
<feature type="region of interest" description="Disordered" evidence="6">
    <location>
        <begin position="1"/>
        <end position="22"/>
    </location>
</feature>
<dbReference type="Pfam" id="PF12823">
    <property type="entry name" value="DUF3817"/>
    <property type="match status" value="1"/>
</dbReference>
<evidence type="ECO:0000256" key="6">
    <source>
        <dbReference type="SAM" id="MobiDB-lite"/>
    </source>
</evidence>
<dbReference type="RefSeq" id="WP_179815063.1">
    <property type="nucleotide sequence ID" value="NZ_JACBZD010000001.1"/>
</dbReference>
<evidence type="ECO:0000256" key="7">
    <source>
        <dbReference type="SAM" id="Phobius"/>
    </source>
</evidence>
<feature type="transmembrane region" description="Helical" evidence="7">
    <location>
        <begin position="91"/>
        <end position="110"/>
    </location>
</feature>
<keyword evidence="5 7" id="KW-0472">Membrane</keyword>
<keyword evidence="4 7" id="KW-1133">Transmembrane helix</keyword>
<evidence type="ECO:0000256" key="5">
    <source>
        <dbReference type="ARBA" id="ARBA00023136"/>
    </source>
</evidence>
<dbReference type="PANTHER" id="PTHR40077">
    <property type="entry name" value="MEMBRANE PROTEIN-RELATED"/>
    <property type="match status" value="1"/>
</dbReference>
<feature type="compositionally biased region" description="Low complexity" evidence="6">
    <location>
        <begin position="1"/>
        <end position="21"/>
    </location>
</feature>
<dbReference type="GO" id="GO:0005886">
    <property type="term" value="C:plasma membrane"/>
    <property type="evidence" value="ECO:0007669"/>
    <property type="project" value="UniProtKB-SubCell"/>
</dbReference>
<evidence type="ECO:0000259" key="8">
    <source>
        <dbReference type="Pfam" id="PF12823"/>
    </source>
</evidence>
<protein>
    <submittedName>
        <fullName evidence="9">Integral membrane protein</fullName>
    </submittedName>
</protein>
<accession>A0A853A7G4</accession>
<organism evidence="9 10">
    <name type="scientific">Allostreptomyces psammosilenae</name>
    <dbReference type="NCBI Taxonomy" id="1892865"/>
    <lineage>
        <taxon>Bacteria</taxon>
        <taxon>Bacillati</taxon>
        <taxon>Actinomycetota</taxon>
        <taxon>Actinomycetes</taxon>
        <taxon>Kitasatosporales</taxon>
        <taxon>Streptomycetaceae</taxon>
        <taxon>Allostreptomyces</taxon>
    </lineage>
</organism>
<comment type="subcellular location">
    <subcellularLocation>
        <location evidence="1">Cell membrane</location>
        <topology evidence="1">Multi-pass membrane protein</topology>
    </subcellularLocation>
</comment>
<reference evidence="9 10" key="1">
    <citation type="submission" date="2020-07" db="EMBL/GenBank/DDBJ databases">
        <title>Sequencing the genomes of 1000 actinobacteria strains.</title>
        <authorList>
            <person name="Klenk H.-P."/>
        </authorList>
    </citation>
    <scope>NUCLEOTIDE SEQUENCE [LARGE SCALE GENOMIC DNA]</scope>
    <source>
        <strain evidence="9 10">DSM 42178</strain>
    </source>
</reference>
<keyword evidence="3 7" id="KW-0812">Transmembrane</keyword>
<dbReference type="InterPro" id="IPR023845">
    <property type="entry name" value="DUF3817_TM"/>
</dbReference>